<evidence type="ECO:0000256" key="1">
    <source>
        <dbReference type="SAM" id="MobiDB-lite"/>
    </source>
</evidence>
<dbReference type="PANTHER" id="PTHR28309">
    <property type="entry name" value="REQUIRED FOR EXCISION 1-B DOMAIN-CONTAINING PROTEIN"/>
    <property type="match status" value="1"/>
</dbReference>
<accession>A0AA88R9S4</accession>
<name>A0AA88R9S4_9ASTE</name>
<reference evidence="2" key="1">
    <citation type="submission" date="2022-12" db="EMBL/GenBank/DDBJ databases">
        <title>Draft genome assemblies for two species of Escallonia (Escalloniales).</title>
        <authorList>
            <person name="Chanderbali A."/>
            <person name="Dervinis C."/>
            <person name="Anghel I."/>
            <person name="Soltis D."/>
            <person name="Soltis P."/>
            <person name="Zapata F."/>
        </authorList>
    </citation>
    <scope>NUCLEOTIDE SEQUENCE</scope>
    <source>
        <strain evidence="2">UCBG92.1500</strain>
        <tissue evidence="2">Leaf</tissue>
    </source>
</reference>
<dbReference type="PANTHER" id="PTHR28309:SF1">
    <property type="entry name" value="REQUIRED FOR EXCISION 1-B DOMAIN-CONTAINING PROTEIN"/>
    <property type="match status" value="1"/>
</dbReference>
<feature type="region of interest" description="Disordered" evidence="1">
    <location>
        <begin position="1"/>
        <end position="23"/>
    </location>
</feature>
<proteinExistence type="predicted"/>
<comment type="caution">
    <text evidence="2">The sequence shown here is derived from an EMBL/GenBank/DDBJ whole genome shotgun (WGS) entry which is preliminary data.</text>
</comment>
<dbReference type="InterPro" id="IPR039491">
    <property type="entry name" value="REX1-B"/>
</dbReference>
<evidence type="ECO:0000313" key="2">
    <source>
        <dbReference type="EMBL" id="KAK2983472.1"/>
    </source>
</evidence>
<organism evidence="2 3">
    <name type="scientific">Escallonia rubra</name>
    <dbReference type="NCBI Taxonomy" id="112253"/>
    <lineage>
        <taxon>Eukaryota</taxon>
        <taxon>Viridiplantae</taxon>
        <taxon>Streptophyta</taxon>
        <taxon>Embryophyta</taxon>
        <taxon>Tracheophyta</taxon>
        <taxon>Spermatophyta</taxon>
        <taxon>Magnoliopsida</taxon>
        <taxon>eudicotyledons</taxon>
        <taxon>Gunneridae</taxon>
        <taxon>Pentapetalae</taxon>
        <taxon>asterids</taxon>
        <taxon>campanulids</taxon>
        <taxon>Escalloniales</taxon>
        <taxon>Escalloniaceae</taxon>
        <taxon>Escallonia</taxon>
    </lineage>
</organism>
<dbReference type="AlphaFoldDB" id="A0AA88R9S4"/>
<dbReference type="EMBL" id="JAVXUO010001312">
    <property type="protein sequence ID" value="KAK2983472.1"/>
    <property type="molecule type" value="Genomic_DNA"/>
</dbReference>
<sequence length="171" mass="19721">MEDFERKVRISGGGGGEEVEELSNVGCDSSRPSVIVALLRSFLQVQQRRAQAYSKLKRYAHQNPGIVVPSARIVLKMESLLLSPDCFRDDLASLLRSVQTHEQKKLHLKLYKQLSSSYRDAFKKIIDVFNKDIQEEIKDVGLLWQGALVWKLGRHRRYQSDQDMDFVAWEL</sequence>
<gene>
    <name evidence="2" type="ORF">RJ640_006485</name>
</gene>
<keyword evidence="3" id="KW-1185">Reference proteome</keyword>
<dbReference type="Proteomes" id="UP001187471">
    <property type="component" value="Unassembled WGS sequence"/>
</dbReference>
<protein>
    <submittedName>
        <fullName evidence="2">Uncharacterized protein</fullName>
    </submittedName>
</protein>
<evidence type="ECO:0000313" key="3">
    <source>
        <dbReference type="Proteomes" id="UP001187471"/>
    </source>
</evidence>